<evidence type="ECO:0000313" key="1">
    <source>
        <dbReference type="Ensembl" id="ENSCJAP00000080692.1"/>
    </source>
</evidence>
<dbReference type="AlphaFoldDB" id="A0A8I3W0K4"/>
<organism evidence="1 2">
    <name type="scientific">Callithrix jacchus</name>
    <name type="common">White-tufted-ear marmoset</name>
    <name type="synonym">Simia Jacchus</name>
    <dbReference type="NCBI Taxonomy" id="9483"/>
    <lineage>
        <taxon>Eukaryota</taxon>
        <taxon>Metazoa</taxon>
        <taxon>Chordata</taxon>
        <taxon>Craniata</taxon>
        <taxon>Vertebrata</taxon>
        <taxon>Euteleostomi</taxon>
        <taxon>Mammalia</taxon>
        <taxon>Eutheria</taxon>
        <taxon>Euarchontoglires</taxon>
        <taxon>Primates</taxon>
        <taxon>Haplorrhini</taxon>
        <taxon>Platyrrhini</taxon>
        <taxon>Cebidae</taxon>
        <taxon>Callitrichinae</taxon>
        <taxon>Callithrix</taxon>
        <taxon>Callithrix</taxon>
    </lineage>
</organism>
<accession>A0A8I3W0K4</accession>
<dbReference type="GeneTree" id="ENSGT00980000202101"/>
<proteinExistence type="predicted"/>
<dbReference type="OMA" id="DWLDSGC"/>
<dbReference type="Proteomes" id="UP000008225">
    <property type="component" value="Chromosome 5"/>
</dbReference>
<protein>
    <submittedName>
        <fullName evidence="1">Uncharacterized protein</fullName>
    </submittedName>
</protein>
<reference evidence="1" key="3">
    <citation type="submission" date="2025-09" db="UniProtKB">
        <authorList>
            <consortium name="Ensembl"/>
        </authorList>
    </citation>
    <scope>IDENTIFICATION</scope>
</reference>
<name>A0A8I3W0K4_CALJA</name>
<sequence>AFCAQLPPDTDGCIAAAPICISQGDQPKRRVISALPTEVTGSSHSDWLDSGCSPWRVSRNRMGCCLTQEVQGARGLPPLTKGNCEGVCYPAQILCFSQEFCNPQTRRFLCVPTQPGP</sequence>
<reference evidence="1 2" key="1">
    <citation type="submission" date="2009-03" db="EMBL/GenBank/DDBJ databases">
        <authorList>
            <person name="Warren W."/>
            <person name="Ye L."/>
            <person name="Minx P."/>
            <person name="Worley K."/>
            <person name="Gibbs R."/>
            <person name="Wilson R.K."/>
        </authorList>
    </citation>
    <scope>NUCLEOTIDE SEQUENCE [LARGE SCALE GENOMIC DNA]</scope>
</reference>
<reference evidence="1" key="2">
    <citation type="submission" date="2025-08" db="UniProtKB">
        <authorList>
            <consortium name="Ensembl"/>
        </authorList>
    </citation>
    <scope>IDENTIFICATION</scope>
</reference>
<dbReference type="Ensembl" id="ENSCJAT00000130766.1">
    <property type="protein sequence ID" value="ENSCJAP00000080692.1"/>
    <property type="gene ID" value="ENSCJAG00000076861.1"/>
</dbReference>
<evidence type="ECO:0000313" key="2">
    <source>
        <dbReference type="Proteomes" id="UP000008225"/>
    </source>
</evidence>
<keyword evidence="2" id="KW-1185">Reference proteome</keyword>